<comment type="caution">
    <text evidence="3">The sequence shown here is derived from an EMBL/GenBank/DDBJ whole genome shotgun (WGS) entry which is preliminary data.</text>
</comment>
<evidence type="ECO:0000259" key="2">
    <source>
        <dbReference type="PROSITE" id="PS50846"/>
    </source>
</evidence>
<dbReference type="OrthoDB" id="9813965at2"/>
<dbReference type="Proteomes" id="UP000285970">
    <property type="component" value="Unassembled WGS sequence"/>
</dbReference>
<dbReference type="InterPro" id="IPR017969">
    <property type="entry name" value="Heavy-metal-associated_CS"/>
</dbReference>
<feature type="domain" description="HMA" evidence="2">
    <location>
        <begin position="23"/>
        <end position="91"/>
    </location>
</feature>
<dbReference type="SUPFAM" id="SSF55008">
    <property type="entry name" value="HMA, heavy metal-associated domain"/>
    <property type="match status" value="1"/>
</dbReference>
<accession>A0A3S3M9P2</accession>
<name>A0A3S3M9P2_9MICO</name>
<protein>
    <submittedName>
        <fullName evidence="3">Heavy-metal-associated domain-containing protein</fullName>
    </submittedName>
</protein>
<dbReference type="AlphaFoldDB" id="A0A3S3M9P2"/>
<dbReference type="GO" id="GO:0046872">
    <property type="term" value="F:metal ion binding"/>
    <property type="evidence" value="ECO:0007669"/>
    <property type="project" value="UniProtKB-KW"/>
</dbReference>
<dbReference type="PROSITE" id="PS50846">
    <property type="entry name" value="HMA_2"/>
    <property type="match status" value="1"/>
</dbReference>
<dbReference type="InterPro" id="IPR006121">
    <property type="entry name" value="HMA_dom"/>
</dbReference>
<gene>
    <name evidence="3" type="ORF">D8Y23_14905</name>
</gene>
<organism evidence="3 4">
    <name type="scientific">Microbacterium enclense</name>
    <dbReference type="NCBI Taxonomy" id="993073"/>
    <lineage>
        <taxon>Bacteria</taxon>
        <taxon>Bacillati</taxon>
        <taxon>Actinomycetota</taxon>
        <taxon>Actinomycetes</taxon>
        <taxon>Micrococcales</taxon>
        <taxon>Microbacteriaceae</taxon>
        <taxon>Microbacterium</taxon>
    </lineage>
</organism>
<evidence type="ECO:0000313" key="4">
    <source>
        <dbReference type="Proteomes" id="UP000285970"/>
    </source>
</evidence>
<dbReference type="PROSITE" id="PS01047">
    <property type="entry name" value="HMA_1"/>
    <property type="match status" value="1"/>
</dbReference>
<sequence length="95" mass="9849">MKERIELGLREAVASTPLPEGAVIQEIGVTGMTCAHCVRSVTEEISEIAGVQGVSVDLRVGDVSRVTIASDAPLDAALVRDAVEEAGYDLAADPS</sequence>
<dbReference type="EMBL" id="RBZY01000075">
    <property type="protein sequence ID" value="RWR15904.1"/>
    <property type="molecule type" value="Genomic_DNA"/>
</dbReference>
<evidence type="ECO:0000256" key="1">
    <source>
        <dbReference type="ARBA" id="ARBA00022723"/>
    </source>
</evidence>
<dbReference type="InterPro" id="IPR036163">
    <property type="entry name" value="HMA_dom_sf"/>
</dbReference>
<proteinExistence type="predicted"/>
<dbReference type="Pfam" id="PF00403">
    <property type="entry name" value="HMA"/>
    <property type="match status" value="1"/>
</dbReference>
<dbReference type="Gene3D" id="3.30.70.100">
    <property type="match status" value="1"/>
</dbReference>
<keyword evidence="1" id="KW-0479">Metal-binding</keyword>
<dbReference type="RefSeq" id="WP_128218863.1">
    <property type="nucleotide sequence ID" value="NZ_RBZY01000075.1"/>
</dbReference>
<reference evidence="3 4" key="1">
    <citation type="journal article" date="2018" name="Front. Microbiol.">
        <title>Novel Insights Into Bacterial Dimethylsulfoniopropionate Catabolism in the East China Sea.</title>
        <authorList>
            <person name="Liu J."/>
            <person name="Liu J."/>
            <person name="Zhang S.H."/>
            <person name="Liang J."/>
            <person name="Lin H."/>
            <person name="Song D."/>
            <person name="Yang G.P."/>
            <person name="Todd J.D."/>
            <person name="Zhang X.H."/>
        </authorList>
    </citation>
    <scope>NUCLEOTIDE SEQUENCE [LARGE SCALE GENOMIC DNA]</scope>
    <source>
        <strain evidence="3 4">ZYFD042</strain>
    </source>
</reference>
<dbReference type="CDD" id="cd00371">
    <property type="entry name" value="HMA"/>
    <property type="match status" value="1"/>
</dbReference>
<evidence type="ECO:0000313" key="3">
    <source>
        <dbReference type="EMBL" id="RWR15904.1"/>
    </source>
</evidence>